<dbReference type="Pfam" id="PF02435">
    <property type="entry name" value="Glyco_hydro_68"/>
    <property type="match status" value="1"/>
</dbReference>
<comment type="caution">
    <text evidence="7">The sequence shown here is derived from an EMBL/GenBank/DDBJ whole genome shotgun (WGS) entry which is preliminary data.</text>
</comment>
<dbReference type="GO" id="GO:0009758">
    <property type="term" value="P:carbohydrate utilization"/>
    <property type="evidence" value="ECO:0007669"/>
    <property type="project" value="InterPro"/>
</dbReference>
<dbReference type="InterPro" id="IPR023296">
    <property type="entry name" value="Glyco_hydro_beta-prop_sf"/>
</dbReference>
<feature type="non-terminal residue" evidence="7">
    <location>
        <position position="1"/>
    </location>
</feature>
<proteinExistence type="inferred from homology"/>
<keyword evidence="3" id="KW-0119">Carbohydrate metabolism</keyword>
<gene>
    <name evidence="7" type="ORF">PSYPI_49112</name>
</gene>
<evidence type="ECO:0000313" key="8">
    <source>
        <dbReference type="Proteomes" id="UP000004986"/>
    </source>
</evidence>
<evidence type="ECO:0000313" key="7">
    <source>
        <dbReference type="EMBL" id="EGH49954.1"/>
    </source>
</evidence>
<evidence type="ECO:0000256" key="5">
    <source>
        <dbReference type="ARBA" id="ARBA00044516"/>
    </source>
</evidence>
<evidence type="ECO:0000256" key="4">
    <source>
        <dbReference type="ARBA" id="ARBA00044462"/>
    </source>
</evidence>
<dbReference type="EMBL" id="AEAI01004947">
    <property type="protein sequence ID" value="EGH49954.1"/>
    <property type="molecule type" value="Genomic_DNA"/>
</dbReference>
<protein>
    <recommendedName>
        <fullName evidence="5">levansucrase</fullName>
        <ecNumber evidence="5">2.4.1.10</ecNumber>
    </recommendedName>
    <alternativeName>
        <fullName evidence="6">Sucrose 6-fructosyltransferase</fullName>
    </alternativeName>
</protein>
<evidence type="ECO:0000256" key="6">
    <source>
        <dbReference type="ARBA" id="ARBA00044568"/>
    </source>
</evidence>
<evidence type="ECO:0000256" key="3">
    <source>
        <dbReference type="ARBA" id="ARBA00023277"/>
    </source>
</evidence>
<feature type="non-terminal residue" evidence="7">
    <location>
        <position position="35"/>
    </location>
</feature>
<dbReference type="Proteomes" id="UP000004986">
    <property type="component" value="Unassembled WGS sequence"/>
</dbReference>
<dbReference type="GO" id="GO:0050053">
    <property type="term" value="F:levansucrase activity"/>
    <property type="evidence" value="ECO:0007669"/>
    <property type="project" value="UniProtKB-EC"/>
</dbReference>
<sequence>QVGCIGLAVAKDLSGEEWEILPPLVTAVGVNDQTA</sequence>
<evidence type="ECO:0000256" key="2">
    <source>
        <dbReference type="ARBA" id="ARBA00022676"/>
    </source>
</evidence>
<keyword evidence="2" id="KW-0808">Transferase</keyword>
<accession>F3GSA1</accession>
<keyword evidence="8" id="KW-1185">Reference proteome</keyword>
<evidence type="ECO:0000256" key="1">
    <source>
        <dbReference type="ARBA" id="ARBA00006775"/>
    </source>
</evidence>
<name>F3GSA1_PSESJ</name>
<organism evidence="7 8">
    <name type="scientific">Pseudomonas syringae pv. pisi str. 1704B</name>
    <dbReference type="NCBI Taxonomy" id="629263"/>
    <lineage>
        <taxon>Bacteria</taxon>
        <taxon>Pseudomonadati</taxon>
        <taxon>Pseudomonadota</taxon>
        <taxon>Gammaproteobacteria</taxon>
        <taxon>Pseudomonadales</taxon>
        <taxon>Pseudomonadaceae</taxon>
        <taxon>Pseudomonas</taxon>
        <taxon>Pseudomonas syringae</taxon>
    </lineage>
</organism>
<comment type="similarity">
    <text evidence="1">Belongs to the glycosyl hydrolase 68 family.</text>
</comment>
<dbReference type="HOGENOM" id="CLU_3379011_0_0_6"/>
<dbReference type="Gene3D" id="2.115.10.20">
    <property type="entry name" value="Glycosyl hydrolase domain, family 43"/>
    <property type="match status" value="1"/>
</dbReference>
<dbReference type="AlphaFoldDB" id="F3GSA1"/>
<dbReference type="EC" id="2.4.1.10" evidence="5"/>
<dbReference type="InterPro" id="IPR003469">
    <property type="entry name" value="Glyco_hydro_68"/>
</dbReference>
<comment type="catalytic activity">
    <reaction evidence="4">
        <text>[6)-beta-D-fructofuranosyl-(2-&gt;](n) alpha-D-glucopyranoside + sucrose = [6)-beta-D-fructofuranosyl-(2-&gt;](n+1) alpha-D-glucopyranoside + D-glucose</text>
        <dbReference type="Rhea" id="RHEA:13653"/>
        <dbReference type="Rhea" id="RHEA-COMP:13093"/>
        <dbReference type="Rhea" id="RHEA-COMP:13094"/>
        <dbReference type="ChEBI" id="CHEBI:4167"/>
        <dbReference type="ChEBI" id="CHEBI:17992"/>
        <dbReference type="ChEBI" id="CHEBI:134464"/>
        <dbReference type="EC" id="2.4.1.10"/>
    </reaction>
</comment>
<reference evidence="7 8" key="1">
    <citation type="journal article" date="2011" name="PLoS Pathog.">
        <title>Dynamic evolution of pathogenicity revealed by sequencing and comparative genomics of 19 Pseudomonas syringae isolates.</title>
        <authorList>
            <person name="Baltrus D.A."/>
            <person name="Nishimura M.T."/>
            <person name="Romanchuk A."/>
            <person name="Chang J.H."/>
            <person name="Mukhtar M.S."/>
            <person name="Cherkis K."/>
            <person name="Roach J."/>
            <person name="Grant S.R."/>
            <person name="Jones C.D."/>
            <person name="Dangl J.L."/>
        </authorList>
    </citation>
    <scope>NUCLEOTIDE SEQUENCE [LARGE SCALE GENOMIC DNA]</scope>
    <source>
        <strain evidence="7 8">1704B</strain>
    </source>
</reference>
<keyword evidence="2" id="KW-0328">Glycosyltransferase</keyword>